<dbReference type="GeneID" id="85362162"/>
<protein>
    <submittedName>
        <fullName evidence="1">Uncharacterized protein</fullName>
    </submittedName>
</protein>
<dbReference type="Proteomes" id="UP001175211">
    <property type="component" value="Unassembled WGS sequence"/>
</dbReference>
<name>A0AA39MI09_ARMTA</name>
<keyword evidence="3" id="KW-1185">Reference proteome</keyword>
<accession>A0AA39MI09</accession>
<reference evidence="1" key="1">
    <citation type="submission" date="2023-06" db="EMBL/GenBank/DDBJ databases">
        <authorList>
            <consortium name="Lawrence Berkeley National Laboratory"/>
            <person name="Ahrendt S."/>
            <person name="Sahu N."/>
            <person name="Indic B."/>
            <person name="Wong-Bajracharya J."/>
            <person name="Merenyi Z."/>
            <person name="Ke H.-M."/>
            <person name="Monk M."/>
            <person name="Kocsube S."/>
            <person name="Drula E."/>
            <person name="Lipzen A."/>
            <person name="Balint B."/>
            <person name="Henrissat B."/>
            <person name="Andreopoulos B."/>
            <person name="Martin F.M."/>
            <person name="Harder C.B."/>
            <person name="Rigling D."/>
            <person name="Ford K.L."/>
            <person name="Foster G.D."/>
            <person name="Pangilinan J."/>
            <person name="Papanicolaou A."/>
            <person name="Barry K."/>
            <person name="LaButti K."/>
            <person name="Viragh M."/>
            <person name="Koriabine M."/>
            <person name="Yan M."/>
            <person name="Riley R."/>
            <person name="Champramary S."/>
            <person name="Plett K.L."/>
            <person name="Tsai I.J."/>
            <person name="Slot J."/>
            <person name="Sipos G."/>
            <person name="Plett J."/>
            <person name="Nagy L.G."/>
            <person name="Grigoriev I.V."/>
        </authorList>
    </citation>
    <scope>NUCLEOTIDE SEQUENCE</scope>
    <source>
        <strain evidence="1">CCBAS 213</strain>
    </source>
</reference>
<comment type="caution">
    <text evidence="1">The sequence shown here is derived from an EMBL/GenBank/DDBJ whole genome shotgun (WGS) entry which is preliminary data.</text>
</comment>
<evidence type="ECO:0000313" key="1">
    <source>
        <dbReference type="EMBL" id="KAK0435586.1"/>
    </source>
</evidence>
<dbReference type="RefSeq" id="XP_060322551.1">
    <property type="nucleotide sequence ID" value="XM_060478614.1"/>
</dbReference>
<sequence>MSSQEVSSESCTLEFLINKRQLMQLAYRPEFENQTRGWYMQEYSIPLVKSRHHRTFQSIFKMSMVLAKEPYKMWDDHGNGIVVTTDPSFPEPVDISVLWHTLYSSVPLKYFPPSSEYAGKGILQALADACLYIQEKMDKLDTSSHRH</sequence>
<gene>
    <name evidence="2" type="ORF">EV420DRAFT_1652166</name>
    <name evidence="1" type="ORF">EV420DRAFT_1653121</name>
</gene>
<dbReference type="EMBL" id="JAUEPS010000115">
    <property type="protein sequence ID" value="KAK0437279.1"/>
    <property type="molecule type" value="Genomic_DNA"/>
</dbReference>
<dbReference type="EMBL" id="JAUEPS010000147">
    <property type="protein sequence ID" value="KAK0435586.1"/>
    <property type="molecule type" value="Genomic_DNA"/>
</dbReference>
<evidence type="ECO:0000313" key="3">
    <source>
        <dbReference type="Proteomes" id="UP001175211"/>
    </source>
</evidence>
<proteinExistence type="predicted"/>
<organism evidence="1 3">
    <name type="scientific">Armillaria tabescens</name>
    <name type="common">Ringless honey mushroom</name>
    <name type="synonym">Agaricus tabescens</name>
    <dbReference type="NCBI Taxonomy" id="1929756"/>
    <lineage>
        <taxon>Eukaryota</taxon>
        <taxon>Fungi</taxon>
        <taxon>Dikarya</taxon>
        <taxon>Basidiomycota</taxon>
        <taxon>Agaricomycotina</taxon>
        <taxon>Agaricomycetes</taxon>
        <taxon>Agaricomycetidae</taxon>
        <taxon>Agaricales</taxon>
        <taxon>Marasmiineae</taxon>
        <taxon>Physalacriaceae</taxon>
        <taxon>Desarmillaria</taxon>
    </lineage>
</organism>
<evidence type="ECO:0000313" key="2">
    <source>
        <dbReference type="EMBL" id="KAK0437279.1"/>
    </source>
</evidence>
<dbReference type="AlphaFoldDB" id="A0AA39MI09"/>